<proteinExistence type="inferred from homology"/>
<reference evidence="15 16" key="1">
    <citation type="submission" date="2024-03" db="EMBL/GenBank/DDBJ databases">
        <title>Complete genome sequence of the green alga Chloropicon roscoffensis RCC1871.</title>
        <authorList>
            <person name="Lemieux C."/>
            <person name="Pombert J.-F."/>
            <person name="Otis C."/>
            <person name="Turmel M."/>
        </authorList>
    </citation>
    <scope>NUCLEOTIDE SEQUENCE [LARGE SCALE GENOMIC DNA]</scope>
    <source>
        <strain evidence="15 16">RCC1871</strain>
    </source>
</reference>
<keyword evidence="9" id="KW-0539">Nucleus</keyword>
<dbReference type="GO" id="GO:0004386">
    <property type="term" value="F:helicase activity"/>
    <property type="evidence" value="ECO:0007669"/>
    <property type="project" value="UniProtKB-KW"/>
</dbReference>
<feature type="compositionally biased region" description="Basic and acidic residues" evidence="11">
    <location>
        <begin position="335"/>
        <end position="354"/>
    </location>
</feature>
<name>A0AAX4PGK0_9CHLO</name>
<evidence type="ECO:0000256" key="3">
    <source>
        <dbReference type="ARBA" id="ARBA00022741"/>
    </source>
</evidence>
<feature type="compositionally biased region" description="Acidic residues" evidence="11">
    <location>
        <begin position="355"/>
        <end position="366"/>
    </location>
</feature>
<dbReference type="GO" id="GO:0000812">
    <property type="term" value="C:Swr1 complex"/>
    <property type="evidence" value="ECO:0007669"/>
    <property type="project" value="TreeGrafter"/>
</dbReference>
<evidence type="ECO:0000256" key="8">
    <source>
        <dbReference type="ARBA" id="ARBA00023125"/>
    </source>
</evidence>
<comment type="subcellular location">
    <subcellularLocation>
        <location evidence="1">Nucleus</location>
    </subcellularLocation>
</comment>
<dbReference type="InterPro" id="IPR049730">
    <property type="entry name" value="SNF2/RAD54-like_C"/>
</dbReference>
<evidence type="ECO:0000256" key="9">
    <source>
        <dbReference type="ARBA" id="ARBA00023242"/>
    </source>
</evidence>
<evidence type="ECO:0000256" key="5">
    <source>
        <dbReference type="ARBA" id="ARBA00022806"/>
    </source>
</evidence>
<dbReference type="InterPro" id="IPR038718">
    <property type="entry name" value="SNF2-like_sf"/>
</dbReference>
<dbReference type="Pfam" id="PF00176">
    <property type="entry name" value="SNF2-rel_dom"/>
    <property type="match status" value="1"/>
</dbReference>
<keyword evidence="10" id="KW-0175">Coiled coil</keyword>
<dbReference type="EMBL" id="CP151510">
    <property type="protein sequence ID" value="WZN64760.1"/>
    <property type="molecule type" value="Genomic_DNA"/>
</dbReference>
<keyword evidence="6" id="KW-0067">ATP-binding</keyword>
<feature type="compositionally biased region" description="Basic and acidic residues" evidence="11">
    <location>
        <begin position="367"/>
        <end position="398"/>
    </location>
</feature>
<dbReference type="InterPro" id="IPR001650">
    <property type="entry name" value="Helicase_C-like"/>
</dbReference>
<dbReference type="PROSITE" id="PS51204">
    <property type="entry name" value="HSA"/>
    <property type="match status" value="1"/>
</dbReference>
<keyword evidence="3" id="KW-0547">Nucleotide-binding</keyword>
<evidence type="ECO:0000259" key="13">
    <source>
        <dbReference type="PROSITE" id="PS51194"/>
    </source>
</evidence>
<dbReference type="GO" id="GO:0006338">
    <property type="term" value="P:chromatin remodeling"/>
    <property type="evidence" value="ECO:0007669"/>
    <property type="project" value="TreeGrafter"/>
</dbReference>
<keyword evidence="5" id="KW-0347">Helicase</keyword>
<evidence type="ECO:0000256" key="1">
    <source>
        <dbReference type="ARBA" id="ARBA00004123"/>
    </source>
</evidence>
<sequence length="1417" mass="162161">MIGADPSAASSSTPTPDDGFRWWDKALKRSRRLEREEEVLDAARTVREGLQRKLGPKSRTTFSSKPLPAFPEPKRTKAHWDYLMDEMVWLSKEFQKERKWKQSQCRKFARLVERSKLDVESRRIKREEQQKLAIRRKASDLSKMVMTWWSKVERVVVHKQQNEVEKIEKSRLDRRLDRLVAKTERCSKMLAKRVGAFVTPARSESMAHSQPRSQRRVTFRDEEADRLSDANEATSRKLDQMFRDEARDADYERESDDEEEVDDETTLAEEERLARKEGMGRGEETRRELSSLKDEVEMPIEEILKRYYASMEGTEASTSAPAGGGALGAGSSSKGGHDAIENGGDLFKEERGDTEYEMSEDDDDDEKTFAEEERLARKEGNHKQKEAAELEALQKEQELTVEELLAQYRDQTQGEDAQAEEEEQEAVNGDLFKEERGDTEYEMSEDDDDDEKTFAEEERLARKEGNHKQKEAAELEALQKEQELTVEELLAQYRDQTQGEDAAEVDQVTPEPRMTRKRKAESLLSGEGKRAHSDVTMEDAGQSAEEFKPPFLLKYSLREYQTVGLQWLAALRQKSLNGILADEMGLGKTIQTIALLADLACNHGYWGPHLIVVPTSVMLNWEMEFKKWCPAFKILTYYGTAKERQAKRQGWSKFNSFHVCITTYTLILQDKNMFRRKKWDYLILDEAHMIKNWQSQRWQTLLRFHARRRILLTGTPLQNNLMELWSLMHFLMPKVFESHDEFKEWFNNPLTSAVEGQASLSRQLVKRLHGILRPFILRRLKAEVEKQLPGKVEHIVYCKLSKRQRNLYEDYVGNSETQSTLASGNYFSVFNILMQLRKVCNHPDLFEGRAIKSAFDAKRLSLRYPRVCVMDLNCGSNVVNLFSVGLARMRGDNLTSWDWDLVEARQTPSSAFEEIASMNDTKQFPKWLHSSSTSTKSAVMRSILAAANRAREWRRGRGAFFSALNAVRCGGRPIYPSNLIERVTIVKKADALRSFKPLCASLEDRCESFVEILENFAFAIPRARAGMPELWCGHPGWDRMHDLDCPEDFRRGAKAVIGTFHKAAARLRLFFPDRKLVQFDCGKLQQLAVLLRKLKAGGHRVLIFTQMSKMLDILESFLNLYSYTYLRLDGATKPEQRQAYTQRFNTDKKIFAFILSTRSGGVGINLTGADTVIFYDSDWNPAMDLQAQDRCHRIGQTREVHIYRLVTKHTVEENIMKKSNQKRHLDHLAIQSGGFNVDFLTGALGGGPQDLLGAGAGGSGSKPQGAQGMSAKDIRDALNNAEDDVDREAARVVEREAEADLAEFVSEGGSALEGAAVPQAQPAEEPKDENAFDFKLLEGLLNPVDLYAIRFYESLYPFDPHAHVKVADVEEVLETEAGPQDDIDIQEFNEEDVQELNVVSEWDPVEAERCYRDNVVQ</sequence>
<dbReference type="CDD" id="cd18793">
    <property type="entry name" value="SF2_C_SNF"/>
    <property type="match status" value="1"/>
</dbReference>
<dbReference type="Proteomes" id="UP001472866">
    <property type="component" value="Chromosome 10"/>
</dbReference>
<dbReference type="InterPro" id="IPR050520">
    <property type="entry name" value="INO80/SWR1_helicase"/>
</dbReference>
<dbReference type="Gene3D" id="3.40.50.10810">
    <property type="entry name" value="Tandem AAA-ATPase domain"/>
    <property type="match status" value="1"/>
</dbReference>
<keyword evidence="8" id="KW-0238">DNA-binding</keyword>
<feature type="compositionally biased region" description="Acidic residues" evidence="11">
    <location>
        <begin position="440"/>
        <end position="451"/>
    </location>
</feature>
<dbReference type="InterPro" id="IPR000330">
    <property type="entry name" value="SNF2_N"/>
</dbReference>
<keyword evidence="16" id="KW-1185">Reference proteome</keyword>
<dbReference type="PANTHER" id="PTHR45685">
    <property type="entry name" value="HELICASE SRCAP-RELATED"/>
    <property type="match status" value="1"/>
</dbReference>
<dbReference type="SMART" id="SM00487">
    <property type="entry name" value="DEXDc"/>
    <property type="match status" value="1"/>
</dbReference>
<gene>
    <name evidence="15" type="ORF">HKI87_10g63170</name>
</gene>
<dbReference type="GO" id="GO:0042393">
    <property type="term" value="F:histone binding"/>
    <property type="evidence" value="ECO:0007669"/>
    <property type="project" value="TreeGrafter"/>
</dbReference>
<dbReference type="SMART" id="SM00573">
    <property type="entry name" value="HSA"/>
    <property type="match status" value="1"/>
</dbReference>
<accession>A0AAX4PGK0</accession>
<feature type="compositionally biased region" description="Basic and acidic residues" evidence="11">
    <location>
        <begin position="269"/>
        <end position="293"/>
    </location>
</feature>
<evidence type="ECO:0000313" key="15">
    <source>
        <dbReference type="EMBL" id="WZN64760.1"/>
    </source>
</evidence>
<protein>
    <submittedName>
        <fullName evidence="15">Protein PHOTOPERIOD-INDEPENDENT EARLY FLOWERING</fullName>
    </submittedName>
</protein>
<evidence type="ECO:0000256" key="10">
    <source>
        <dbReference type="SAM" id="Coils"/>
    </source>
</evidence>
<feature type="compositionally biased region" description="Basic and acidic residues" evidence="11">
    <location>
        <begin position="452"/>
        <end position="472"/>
    </location>
</feature>
<evidence type="ECO:0000256" key="11">
    <source>
        <dbReference type="SAM" id="MobiDB-lite"/>
    </source>
</evidence>
<evidence type="ECO:0000259" key="12">
    <source>
        <dbReference type="PROSITE" id="PS51192"/>
    </source>
</evidence>
<dbReference type="PROSITE" id="PS51194">
    <property type="entry name" value="HELICASE_CTER"/>
    <property type="match status" value="1"/>
</dbReference>
<organism evidence="15 16">
    <name type="scientific">Chloropicon roscoffensis</name>
    <dbReference type="NCBI Taxonomy" id="1461544"/>
    <lineage>
        <taxon>Eukaryota</taxon>
        <taxon>Viridiplantae</taxon>
        <taxon>Chlorophyta</taxon>
        <taxon>Chloropicophyceae</taxon>
        <taxon>Chloropicales</taxon>
        <taxon>Chloropicaceae</taxon>
        <taxon>Chloropicon</taxon>
    </lineage>
</organism>
<keyword evidence="7" id="KW-0156">Chromatin regulator</keyword>
<dbReference type="SMART" id="SM00490">
    <property type="entry name" value="HELICc"/>
    <property type="match status" value="1"/>
</dbReference>
<comment type="similarity">
    <text evidence="2">Belongs to the SNF2/RAD54 helicase family. SWR1 subfamily.</text>
</comment>
<feature type="region of interest" description="Disordered" evidence="11">
    <location>
        <begin position="496"/>
        <end position="533"/>
    </location>
</feature>
<evidence type="ECO:0000256" key="4">
    <source>
        <dbReference type="ARBA" id="ARBA00022801"/>
    </source>
</evidence>
<dbReference type="GO" id="GO:0005524">
    <property type="term" value="F:ATP binding"/>
    <property type="evidence" value="ECO:0007669"/>
    <property type="project" value="UniProtKB-KW"/>
</dbReference>
<dbReference type="GO" id="GO:0003677">
    <property type="term" value="F:DNA binding"/>
    <property type="evidence" value="ECO:0007669"/>
    <property type="project" value="UniProtKB-KW"/>
</dbReference>
<evidence type="ECO:0000259" key="14">
    <source>
        <dbReference type="PROSITE" id="PS51204"/>
    </source>
</evidence>
<feature type="compositionally biased region" description="Basic and acidic residues" evidence="11">
    <location>
        <begin position="218"/>
        <end position="252"/>
    </location>
</feature>
<evidence type="ECO:0000256" key="6">
    <source>
        <dbReference type="ARBA" id="ARBA00022840"/>
    </source>
</evidence>
<dbReference type="PROSITE" id="PS51192">
    <property type="entry name" value="HELICASE_ATP_BIND_1"/>
    <property type="match status" value="1"/>
</dbReference>
<feature type="domain" description="Helicase ATP-binding" evidence="12">
    <location>
        <begin position="569"/>
        <end position="734"/>
    </location>
</feature>
<evidence type="ECO:0000313" key="16">
    <source>
        <dbReference type="Proteomes" id="UP001472866"/>
    </source>
</evidence>
<feature type="domain" description="HSA" evidence="14">
    <location>
        <begin position="67"/>
        <end position="139"/>
    </location>
</feature>
<dbReference type="SUPFAM" id="SSF52540">
    <property type="entry name" value="P-loop containing nucleoside triphosphate hydrolases"/>
    <property type="match status" value="2"/>
</dbReference>
<dbReference type="InterPro" id="IPR027417">
    <property type="entry name" value="P-loop_NTPase"/>
</dbReference>
<dbReference type="Gene3D" id="1.20.120.850">
    <property type="entry name" value="SWI2/SNF2 ATPases, N-terminal domain"/>
    <property type="match status" value="1"/>
</dbReference>
<dbReference type="Pfam" id="PF00271">
    <property type="entry name" value="Helicase_C"/>
    <property type="match status" value="1"/>
</dbReference>
<dbReference type="Pfam" id="PF07529">
    <property type="entry name" value="HSA"/>
    <property type="match status" value="1"/>
</dbReference>
<dbReference type="FunFam" id="3.40.50.10810:FF:000005">
    <property type="entry name" value="Photoperiod-independent early flowering 1"/>
    <property type="match status" value="1"/>
</dbReference>
<dbReference type="InterPro" id="IPR014001">
    <property type="entry name" value="Helicase_ATP-bd"/>
</dbReference>
<evidence type="ECO:0000256" key="7">
    <source>
        <dbReference type="ARBA" id="ARBA00022853"/>
    </source>
</evidence>
<dbReference type="Gene3D" id="3.40.50.300">
    <property type="entry name" value="P-loop containing nucleotide triphosphate hydrolases"/>
    <property type="match status" value="1"/>
</dbReference>
<keyword evidence="4" id="KW-0378">Hydrolase</keyword>
<feature type="region of interest" description="Disordered" evidence="11">
    <location>
        <begin position="200"/>
        <end position="293"/>
    </location>
</feature>
<evidence type="ECO:0000256" key="2">
    <source>
        <dbReference type="ARBA" id="ARBA00009220"/>
    </source>
</evidence>
<dbReference type="CDD" id="cd18003">
    <property type="entry name" value="DEXQc_SRCAP"/>
    <property type="match status" value="1"/>
</dbReference>
<feature type="region of interest" description="Disordered" evidence="11">
    <location>
        <begin position="48"/>
        <end position="70"/>
    </location>
</feature>
<feature type="coiled-coil region" evidence="10">
    <location>
        <begin position="1271"/>
        <end position="1298"/>
    </location>
</feature>
<dbReference type="InterPro" id="IPR014012">
    <property type="entry name" value="HSA_dom"/>
</dbReference>
<feature type="region of interest" description="Disordered" evidence="11">
    <location>
        <begin position="313"/>
        <end position="472"/>
    </location>
</feature>
<feature type="compositionally biased region" description="Acidic residues" evidence="11">
    <location>
        <begin position="253"/>
        <end position="268"/>
    </location>
</feature>
<feature type="domain" description="Helicase C-terminal" evidence="13">
    <location>
        <begin position="1083"/>
        <end position="1245"/>
    </location>
</feature>
<dbReference type="PANTHER" id="PTHR45685:SF1">
    <property type="entry name" value="HELICASE SRCAP"/>
    <property type="match status" value="1"/>
</dbReference>
<dbReference type="FunFam" id="3.40.50.300:FF:002272">
    <property type="entry name" value="protein PHOTOPERIOD-INDEPENDENT EARLY FLOWERING 1 isoform X1"/>
    <property type="match status" value="1"/>
</dbReference>
<dbReference type="GO" id="GO:0016887">
    <property type="term" value="F:ATP hydrolysis activity"/>
    <property type="evidence" value="ECO:0007669"/>
    <property type="project" value="TreeGrafter"/>
</dbReference>